<dbReference type="AlphaFoldDB" id="A0A3N5BIK9"/>
<keyword evidence="2" id="KW-1185">Reference proteome</keyword>
<name>A0A3N5BIK9_9BACL</name>
<organism evidence="1 2">
    <name type="scientific">Abyssicoccus albus</name>
    <dbReference type="NCBI Taxonomy" id="1817405"/>
    <lineage>
        <taxon>Bacteria</taxon>
        <taxon>Bacillati</taxon>
        <taxon>Bacillota</taxon>
        <taxon>Bacilli</taxon>
        <taxon>Bacillales</taxon>
        <taxon>Abyssicoccaceae</taxon>
    </lineage>
</organism>
<evidence type="ECO:0000313" key="2">
    <source>
        <dbReference type="Proteomes" id="UP000277108"/>
    </source>
</evidence>
<dbReference type="Proteomes" id="UP000277108">
    <property type="component" value="Unassembled WGS sequence"/>
</dbReference>
<reference evidence="1 2" key="1">
    <citation type="submission" date="2018-11" db="EMBL/GenBank/DDBJ databases">
        <title>Genomic Encyclopedia of Type Strains, Phase IV (KMG-IV): sequencing the most valuable type-strain genomes for metagenomic binning, comparative biology and taxonomic classification.</title>
        <authorList>
            <person name="Goeker M."/>
        </authorList>
    </citation>
    <scope>NUCLEOTIDE SEQUENCE [LARGE SCALE GENOMIC DNA]</scope>
    <source>
        <strain evidence="1 2">DSM 29158</strain>
    </source>
</reference>
<accession>A0A3N5BIK9</accession>
<proteinExistence type="predicted"/>
<evidence type="ECO:0000313" key="1">
    <source>
        <dbReference type="EMBL" id="RPF57423.1"/>
    </source>
</evidence>
<protein>
    <submittedName>
        <fullName evidence="1">Uncharacterized protein</fullName>
    </submittedName>
</protein>
<comment type="caution">
    <text evidence="1">The sequence shown here is derived from an EMBL/GenBank/DDBJ whole genome shotgun (WGS) entry which is preliminary data.</text>
</comment>
<gene>
    <name evidence="1" type="ORF">EDD62_0041</name>
</gene>
<dbReference type="RefSeq" id="WP_123807080.1">
    <property type="nucleotide sequence ID" value="NZ_RKRK01000002.1"/>
</dbReference>
<sequence>MNVEVLKTLENQTMKIQKIGEEIARHLNVELISTIGDVIPYADQTPQNKKDKRDVRIKYLVKDKPFEINVVAKMDEKDVNNNFEHENKTSDHSSFQQNANVNVDVLLVSSRRTG</sequence>
<dbReference type="EMBL" id="RKRK01000002">
    <property type="protein sequence ID" value="RPF57423.1"/>
    <property type="molecule type" value="Genomic_DNA"/>
</dbReference>